<feature type="transmembrane region" description="Helical" evidence="2">
    <location>
        <begin position="412"/>
        <end position="432"/>
    </location>
</feature>
<dbReference type="Proteomes" id="UP000827092">
    <property type="component" value="Unassembled WGS sequence"/>
</dbReference>
<feature type="transmembrane region" description="Helical" evidence="2">
    <location>
        <begin position="167"/>
        <end position="185"/>
    </location>
</feature>
<feature type="transmembrane region" description="Helical" evidence="2">
    <location>
        <begin position="78"/>
        <end position="97"/>
    </location>
</feature>
<dbReference type="PROSITE" id="PS50850">
    <property type="entry name" value="MFS"/>
    <property type="match status" value="1"/>
</dbReference>
<dbReference type="Gene3D" id="1.20.1250.20">
    <property type="entry name" value="MFS general substrate transporter like domains"/>
    <property type="match status" value="2"/>
</dbReference>
<keyword evidence="5" id="KW-1185">Reference proteome</keyword>
<evidence type="ECO:0000256" key="2">
    <source>
        <dbReference type="SAM" id="Phobius"/>
    </source>
</evidence>
<sequence>MVGPDSGFSWVIAFCCSYIHFALFGLFRSAGVMYVAFLQNYDVTREAASWPFALCAAVFQLVAPVAGVMTHYVSQRKVCLLGSAIATFGVGACYFAHSITWINVFYGLIHGLGYGLVVTVIPVILNQYFVKHRATAMGVAFSGGTISSLIFPSVMEWLLENYTLRDCFLLLSGVVMNMLVASSLLRQPPWLAKTKQIDSPEAGVVGERKNGVLKDSPELVRSKDYTLVKTTELPEIDLAFKEVELENGVRKTSEIHGEGPIMIGGHSDPKQGIVSEDAKRYSVMHPQEHTTCCEENSALSEHSNGKANGAKNSFPTTCNAVPLDALHKHELEVKEPLLSDKKIVIVPKKTVEPYEPKQQSETFCHSVSGVLREPMFHLITFTMAVYFLTVHSFFMVIVDFAKDKGIAEKDAIYIISVFSLTDLFGRAGLGWVTDRNFISRKTMVALNLGVLGIVNQLYPLMNSLEGILSVSAVHGLAVGSSITLFFVLQAECLGMGRLALVVGMTSFINGVLSFLRPAIIGLFRDVIGTYNWMFHFLGFVSMAVSVFWMVASLKSRDRNISKSLTVVKT</sequence>
<dbReference type="PANTHER" id="PTHR11360">
    <property type="entry name" value="MONOCARBOXYLATE TRANSPORTER"/>
    <property type="match status" value="1"/>
</dbReference>
<evidence type="ECO:0000256" key="1">
    <source>
        <dbReference type="ARBA" id="ARBA00004141"/>
    </source>
</evidence>
<dbReference type="AlphaFoldDB" id="A0AAV6UD73"/>
<feature type="transmembrane region" description="Helical" evidence="2">
    <location>
        <begin position="7"/>
        <end position="27"/>
    </location>
</feature>
<proteinExistence type="predicted"/>
<comment type="caution">
    <text evidence="4">The sequence shown here is derived from an EMBL/GenBank/DDBJ whole genome shotgun (WGS) entry which is preliminary data.</text>
</comment>
<feature type="transmembrane region" description="Helical" evidence="2">
    <location>
        <begin position="378"/>
        <end position="400"/>
    </location>
</feature>
<dbReference type="PANTHER" id="PTHR11360:SF303">
    <property type="entry name" value="MAJOR FACILITATOR SUPERFAMILY (MFS) PROFILE DOMAIN-CONTAINING PROTEIN"/>
    <property type="match status" value="1"/>
</dbReference>
<feature type="transmembrane region" description="Helical" evidence="2">
    <location>
        <begin position="532"/>
        <end position="553"/>
    </location>
</feature>
<dbReference type="SUPFAM" id="SSF103473">
    <property type="entry name" value="MFS general substrate transporter"/>
    <property type="match status" value="1"/>
</dbReference>
<dbReference type="GO" id="GO:0016020">
    <property type="term" value="C:membrane"/>
    <property type="evidence" value="ECO:0007669"/>
    <property type="project" value="UniProtKB-SubCell"/>
</dbReference>
<keyword evidence="2" id="KW-0472">Membrane</keyword>
<feature type="transmembrane region" description="Helical" evidence="2">
    <location>
        <begin position="500"/>
        <end position="520"/>
    </location>
</feature>
<evidence type="ECO:0000259" key="3">
    <source>
        <dbReference type="PROSITE" id="PS50850"/>
    </source>
</evidence>
<feature type="transmembrane region" description="Helical" evidence="2">
    <location>
        <begin position="47"/>
        <end position="66"/>
    </location>
</feature>
<protein>
    <recommendedName>
        <fullName evidence="3">Major facilitator superfamily (MFS) profile domain-containing protein</fullName>
    </recommendedName>
</protein>
<feature type="transmembrane region" description="Helical" evidence="2">
    <location>
        <begin position="444"/>
        <end position="461"/>
    </location>
</feature>
<gene>
    <name evidence="4" type="ORF">JTE90_002653</name>
</gene>
<feature type="transmembrane region" description="Helical" evidence="2">
    <location>
        <begin position="467"/>
        <end position="488"/>
    </location>
</feature>
<reference evidence="4 5" key="1">
    <citation type="journal article" date="2022" name="Nat. Ecol. Evol.">
        <title>A masculinizing supergene underlies an exaggerated male reproductive morph in a spider.</title>
        <authorList>
            <person name="Hendrickx F."/>
            <person name="De Corte Z."/>
            <person name="Sonet G."/>
            <person name="Van Belleghem S.M."/>
            <person name="Kostlbacher S."/>
            <person name="Vangestel C."/>
        </authorList>
    </citation>
    <scope>NUCLEOTIDE SEQUENCE [LARGE SCALE GENOMIC DNA]</scope>
    <source>
        <strain evidence="4">W744_W776</strain>
    </source>
</reference>
<dbReference type="InterPro" id="IPR020846">
    <property type="entry name" value="MFS_dom"/>
</dbReference>
<dbReference type="GO" id="GO:0008028">
    <property type="term" value="F:monocarboxylic acid transmembrane transporter activity"/>
    <property type="evidence" value="ECO:0007669"/>
    <property type="project" value="TreeGrafter"/>
</dbReference>
<name>A0AAV6UD73_9ARAC</name>
<dbReference type="InterPro" id="IPR011701">
    <property type="entry name" value="MFS"/>
</dbReference>
<dbReference type="EMBL" id="JAFNEN010000474">
    <property type="protein sequence ID" value="KAG8182222.1"/>
    <property type="molecule type" value="Genomic_DNA"/>
</dbReference>
<comment type="subcellular location">
    <subcellularLocation>
        <location evidence="1">Membrane</location>
        <topology evidence="1">Multi-pass membrane protein</topology>
    </subcellularLocation>
</comment>
<feature type="transmembrane region" description="Helical" evidence="2">
    <location>
        <begin position="137"/>
        <end position="155"/>
    </location>
</feature>
<keyword evidence="2" id="KW-1133">Transmembrane helix</keyword>
<keyword evidence="2" id="KW-0812">Transmembrane</keyword>
<dbReference type="Pfam" id="PF07690">
    <property type="entry name" value="MFS_1"/>
    <property type="match status" value="1"/>
</dbReference>
<organism evidence="4 5">
    <name type="scientific">Oedothorax gibbosus</name>
    <dbReference type="NCBI Taxonomy" id="931172"/>
    <lineage>
        <taxon>Eukaryota</taxon>
        <taxon>Metazoa</taxon>
        <taxon>Ecdysozoa</taxon>
        <taxon>Arthropoda</taxon>
        <taxon>Chelicerata</taxon>
        <taxon>Arachnida</taxon>
        <taxon>Araneae</taxon>
        <taxon>Araneomorphae</taxon>
        <taxon>Entelegynae</taxon>
        <taxon>Araneoidea</taxon>
        <taxon>Linyphiidae</taxon>
        <taxon>Erigoninae</taxon>
        <taxon>Oedothorax</taxon>
    </lineage>
</organism>
<evidence type="ECO:0000313" key="4">
    <source>
        <dbReference type="EMBL" id="KAG8182222.1"/>
    </source>
</evidence>
<feature type="domain" description="Major facilitator superfamily (MFS) profile" evidence="3">
    <location>
        <begin position="375"/>
        <end position="569"/>
    </location>
</feature>
<evidence type="ECO:0000313" key="5">
    <source>
        <dbReference type="Proteomes" id="UP000827092"/>
    </source>
</evidence>
<dbReference type="InterPro" id="IPR036259">
    <property type="entry name" value="MFS_trans_sf"/>
</dbReference>
<dbReference type="InterPro" id="IPR050327">
    <property type="entry name" value="Proton-linked_MCT"/>
</dbReference>
<accession>A0AAV6UD73</accession>
<feature type="transmembrane region" description="Helical" evidence="2">
    <location>
        <begin position="103"/>
        <end position="125"/>
    </location>
</feature>